<evidence type="ECO:0000313" key="3">
    <source>
        <dbReference type="Proteomes" id="UP000694381"/>
    </source>
</evidence>
<dbReference type="RefSeq" id="XP_029414049.1">
    <property type="nucleotide sequence ID" value="XM_029558189.1"/>
</dbReference>
<feature type="region of interest" description="Disordered" evidence="1">
    <location>
        <begin position="79"/>
        <end position="100"/>
    </location>
</feature>
<dbReference type="PANTHER" id="PTHR47063:SF1">
    <property type="entry name" value="RIBONUCLEASE H2 SUBUNIT C"/>
    <property type="match status" value="1"/>
</dbReference>
<protein>
    <submittedName>
        <fullName evidence="2">Ribonuclease H2, subunit C</fullName>
    </submittedName>
</protein>
<gene>
    <name evidence="2" type="primary">Rnaseh2c</name>
</gene>
<dbReference type="Ensembl" id="ENSNGAT00000026782.1">
    <property type="protein sequence ID" value="ENSNGAP00000021106.1"/>
    <property type="gene ID" value="ENSNGAG00000020391.1"/>
</dbReference>
<accession>A0A8C6RPM9</accession>
<dbReference type="KEGG" id="ngi:103724995"/>
<dbReference type="OMA" id="SQFTYWN"/>
<proteinExistence type="predicted"/>
<dbReference type="AlphaFoldDB" id="A0A8C6RPM9"/>
<reference evidence="2" key="1">
    <citation type="submission" date="2025-08" db="UniProtKB">
        <authorList>
            <consortium name="Ensembl"/>
        </authorList>
    </citation>
    <scope>IDENTIFICATION</scope>
</reference>
<dbReference type="Gene3D" id="2.40.128.680">
    <property type="match status" value="1"/>
</dbReference>
<dbReference type="InterPro" id="IPR013924">
    <property type="entry name" value="RNase_H2_suC"/>
</dbReference>
<dbReference type="GeneTree" id="ENSGT00390000001568"/>
<dbReference type="Proteomes" id="UP000694381">
    <property type="component" value="Unassembled WGS sequence"/>
</dbReference>
<dbReference type="Pfam" id="PF08615">
    <property type="entry name" value="RNase_H2_suC"/>
    <property type="match status" value="1"/>
</dbReference>
<dbReference type="GeneID" id="103724995"/>
<dbReference type="PANTHER" id="PTHR47063">
    <property type="entry name" value="RIBONUCLEASE H2 SUBUNIT C"/>
    <property type="match status" value="1"/>
</dbReference>
<dbReference type="CDD" id="cd09271">
    <property type="entry name" value="RNase_H2-C"/>
    <property type="match status" value="1"/>
</dbReference>
<evidence type="ECO:0000256" key="1">
    <source>
        <dbReference type="SAM" id="MobiDB-lite"/>
    </source>
</evidence>
<keyword evidence="3" id="KW-1185">Reference proteome</keyword>
<dbReference type="GO" id="GO:0032299">
    <property type="term" value="C:ribonuclease H2 complex"/>
    <property type="evidence" value="ECO:0007669"/>
    <property type="project" value="Ensembl"/>
</dbReference>
<reference evidence="2" key="2">
    <citation type="submission" date="2025-09" db="UniProtKB">
        <authorList>
            <consortium name="Ensembl"/>
        </authorList>
    </citation>
    <scope>IDENTIFICATION</scope>
</reference>
<sequence length="148" mass="15777">MDHGEEAASGSERIHVRSGSLRAAPPATLHLLPCEVLASRPAPVQRFFTPAVRRAADGLQVSFRGRRLRGEEVPVPPGLAGCVLTEEGQGPAGGPPRRDLDRLLGATGSFRHFTLWSLEMLPGPDAKVLRALAWPSLAAAIHAQVPED</sequence>
<dbReference type="InterPro" id="IPR052863">
    <property type="entry name" value="RNase_H2_subunit_C"/>
</dbReference>
<organism evidence="2 3">
    <name type="scientific">Nannospalax galili</name>
    <name type="common">Northern Israeli blind subterranean mole rat</name>
    <name type="synonym">Spalax galili</name>
    <dbReference type="NCBI Taxonomy" id="1026970"/>
    <lineage>
        <taxon>Eukaryota</taxon>
        <taxon>Metazoa</taxon>
        <taxon>Chordata</taxon>
        <taxon>Craniata</taxon>
        <taxon>Vertebrata</taxon>
        <taxon>Euteleostomi</taxon>
        <taxon>Mammalia</taxon>
        <taxon>Eutheria</taxon>
        <taxon>Euarchontoglires</taxon>
        <taxon>Glires</taxon>
        <taxon>Rodentia</taxon>
        <taxon>Myomorpha</taxon>
        <taxon>Muroidea</taxon>
        <taxon>Spalacidae</taxon>
        <taxon>Spalacinae</taxon>
        <taxon>Nannospalax</taxon>
    </lineage>
</organism>
<dbReference type="CTD" id="84153"/>
<name>A0A8C6RPM9_NANGA</name>
<evidence type="ECO:0000313" key="2">
    <source>
        <dbReference type="Ensembl" id="ENSNGAP00000021106.1"/>
    </source>
</evidence>
<dbReference type="RefSeq" id="XP_029414051.1">
    <property type="nucleotide sequence ID" value="XM_029558191.1"/>
</dbReference>
<dbReference type="GO" id="GO:0006401">
    <property type="term" value="P:RNA catabolic process"/>
    <property type="evidence" value="ECO:0007669"/>
    <property type="project" value="Ensembl"/>
</dbReference>
<dbReference type="RefSeq" id="XP_029414050.1">
    <property type="nucleotide sequence ID" value="XM_029558190.1"/>
</dbReference>